<protein>
    <submittedName>
        <fullName evidence="1">Uncharacterized protein</fullName>
    </submittedName>
</protein>
<reference evidence="1 2" key="1">
    <citation type="submission" date="2018-11" db="EMBL/GenBank/DDBJ databases">
        <authorList>
            <consortium name="Pathogen Informatics"/>
        </authorList>
    </citation>
    <scope>NUCLEOTIDE SEQUENCE [LARGE SCALE GENOMIC DNA]</scope>
    <source>
        <strain evidence="1 2">Zambia</strain>
    </source>
</reference>
<evidence type="ECO:0000313" key="2">
    <source>
        <dbReference type="Proteomes" id="UP000277204"/>
    </source>
</evidence>
<evidence type="ECO:0000313" key="1">
    <source>
        <dbReference type="EMBL" id="VDO49666.1"/>
    </source>
</evidence>
<organism evidence="1 2">
    <name type="scientific">Schistosoma margrebowiei</name>
    <dbReference type="NCBI Taxonomy" id="48269"/>
    <lineage>
        <taxon>Eukaryota</taxon>
        <taxon>Metazoa</taxon>
        <taxon>Spiralia</taxon>
        <taxon>Lophotrochozoa</taxon>
        <taxon>Platyhelminthes</taxon>
        <taxon>Trematoda</taxon>
        <taxon>Digenea</taxon>
        <taxon>Strigeidida</taxon>
        <taxon>Schistosomatoidea</taxon>
        <taxon>Schistosomatidae</taxon>
        <taxon>Schistosoma</taxon>
    </lineage>
</organism>
<keyword evidence="2" id="KW-1185">Reference proteome</keyword>
<dbReference type="EMBL" id="UZAI01000186">
    <property type="protein sequence ID" value="VDO49666.1"/>
    <property type="molecule type" value="Genomic_DNA"/>
</dbReference>
<sequence length="80" mass="9110">MMVEGSQQETLDLSFMLLGTLQKCISVILRELIIPDEFDPVSPSFTRILYCTKNIILNKADNNNNNNNNNNNLNLFCFSP</sequence>
<gene>
    <name evidence="1" type="ORF">SMRZ_LOCUS926</name>
</gene>
<dbReference type="Proteomes" id="UP000277204">
    <property type="component" value="Unassembled WGS sequence"/>
</dbReference>
<accession>A0A183LAV1</accession>
<dbReference type="AlphaFoldDB" id="A0A183LAV1"/>
<name>A0A183LAV1_9TREM</name>
<proteinExistence type="predicted"/>